<accession>A0ABP9P984</accession>
<dbReference type="CDD" id="cd00085">
    <property type="entry name" value="HNHc"/>
    <property type="match status" value="1"/>
</dbReference>
<gene>
    <name evidence="2" type="ORF">GCM10023340_04900</name>
</gene>
<organism evidence="2 3">
    <name type="scientific">Nocardioides marinquilinus</name>
    <dbReference type="NCBI Taxonomy" id="1210400"/>
    <lineage>
        <taxon>Bacteria</taxon>
        <taxon>Bacillati</taxon>
        <taxon>Actinomycetota</taxon>
        <taxon>Actinomycetes</taxon>
        <taxon>Propionibacteriales</taxon>
        <taxon>Nocardioidaceae</taxon>
        <taxon>Nocardioides</taxon>
    </lineage>
</organism>
<comment type="caution">
    <text evidence="2">The sequence shown here is derived from an EMBL/GenBank/DDBJ whole genome shotgun (WGS) entry which is preliminary data.</text>
</comment>
<sequence>MTKHLDDSGSAHPILRFVEGLERGLEALVDVPAWSLDATKTRELVPRLAAGLARVHELQARVVGQAGDLDLPAELGVRSLSAWLARTTRVTPAEAARTTRLAESLRTHEPTRVAVAAGRVHAEQARVITAAVDGLEADDVHHREQAEAHLVEQAAHFDADELRRLGRRILEAVDPDRADEHEARLLEKQEARARKRTTFHLWDDGEGLAHGRFTLPAAQASMLRKALLGLAAPKHVRATEGAGSYDWQRPTPERMGQAFSEYVERFPRDALPKLGGLSATVVVTVDHETLLGARRAARLDTGVDVSPGQLARWACEARLMPAVLDTEGHVLHLGRAARFHTPAQRLALIVEQRTCQYPACDVLGALCHVHHTVSWQDGGPTDTDHAVLLCPFHHHQAHTTGIRYPRRN</sequence>
<dbReference type="SMART" id="SM00507">
    <property type="entry name" value="HNHc"/>
    <property type="match status" value="1"/>
</dbReference>
<keyword evidence="3" id="KW-1185">Reference proteome</keyword>
<dbReference type="Pfam" id="PF02720">
    <property type="entry name" value="DUF222"/>
    <property type="match status" value="1"/>
</dbReference>
<proteinExistence type="predicted"/>
<dbReference type="EMBL" id="BAABKG010000001">
    <property type="protein sequence ID" value="GAA5142051.1"/>
    <property type="molecule type" value="Genomic_DNA"/>
</dbReference>
<keyword evidence="2" id="KW-0378">Hydrolase</keyword>
<name>A0ABP9P984_9ACTN</name>
<evidence type="ECO:0000259" key="1">
    <source>
        <dbReference type="SMART" id="SM00507"/>
    </source>
</evidence>
<keyword evidence="2" id="KW-0540">Nuclease</keyword>
<dbReference type="InterPro" id="IPR003615">
    <property type="entry name" value="HNH_nuc"/>
</dbReference>
<dbReference type="RefSeq" id="WP_345454181.1">
    <property type="nucleotide sequence ID" value="NZ_BAABKG010000001.1"/>
</dbReference>
<evidence type="ECO:0000313" key="2">
    <source>
        <dbReference type="EMBL" id="GAA5142051.1"/>
    </source>
</evidence>
<keyword evidence="2" id="KW-0255">Endonuclease</keyword>
<dbReference type="InterPro" id="IPR003870">
    <property type="entry name" value="DUF222"/>
</dbReference>
<dbReference type="GO" id="GO:0004519">
    <property type="term" value="F:endonuclease activity"/>
    <property type="evidence" value="ECO:0007669"/>
    <property type="project" value="UniProtKB-KW"/>
</dbReference>
<reference evidence="3" key="1">
    <citation type="journal article" date="2019" name="Int. J. Syst. Evol. Microbiol.">
        <title>The Global Catalogue of Microorganisms (GCM) 10K type strain sequencing project: providing services to taxonomists for standard genome sequencing and annotation.</title>
        <authorList>
            <consortium name="The Broad Institute Genomics Platform"/>
            <consortium name="The Broad Institute Genome Sequencing Center for Infectious Disease"/>
            <person name="Wu L."/>
            <person name="Ma J."/>
        </authorList>
    </citation>
    <scope>NUCLEOTIDE SEQUENCE [LARGE SCALE GENOMIC DNA]</scope>
    <source>
        <strain evidence="3">JCM 18459</strain>
    </source>
</reference>
<evidence type="ECO:0000313" key="3">
    <source>
        <dbReference type="Proteomes" id="UP001500221"/>
    </source>
</evidence>
<dbReference type="Proteomes" id="UP001500221">
    <property type="component" value="Unassembled WGS sequence"/>
</dbReference>
<feature type="domain" description="HNH nuclease" evidence="1">
    <location>
        <begin position="345"/>
        <end position="395"/>
    </location>
</feature>
<protein>
    <submittedName>
        <fullName evidence="2">HNH endonuclease signature motif containing protein</fullName>
    </submittedName>
</protein>